<dbReference type="PROSITE" id="PS51063">
    <property type="entry name" value="HTH_CRP_2"/>
    <property type="match status" value="1"/>
</dbReference>
<dbReference type="CDD" id="cd00038">
    <property type="entry name" value="CAP_ED"/>
    <property type="match status" value="1"/>
</dbReference>
<feature type="domain" description="HTH crp-type" evidence="4">
    <location>
        <begin position="167"/>
        <end position="241"/>
    </location>
</feature>
<dbReference type="InterPro" id="IPR000595">
    <property type="entry name" value="cNMP-bd_dom"/>
</dbReference>
<dbReference type="AlphaFoldDB" id="A0A285QZJ1"/>
<protein>
    <submittedName>
        <fullName evidence="5">cAMP-binding domain of CRP or a regulatory subunit of cAMP-dependent protein kinases</fullName>
    </submittedName>
</protein>
<dbReference type="InterPro" id="IPR036388">
    <property type="entry name" value="WH-like_DNA-bd_sf"/>
</dbReference>
<keyword evidence="5" id="KW-0808">Transferase</keyword>
<keyword evidence="2" id="KW-0238">DNA-binding</keyword>
<evidence type="ECO:0000256" key="2">
    <source>
        <dbReference type="ARBA" id="ARBA00023125"/>
    </source>
</evidence>
<dbReference type="InterPro" id="IPR014710">
    <property type="entry name" value="RmlC-like_jellyroll"/>
</dbReference>
<evidence type="ECO:0000256" key="1">
    <source>
        <dbReference type="ARBA" id="ARBA00023015"/>
    </source>
</evidence>
<dbReference type="Proteomes" id="UP000219494">
    <property type="component" value="Unassembled WGS sequence"/>
</dbReference>
<dbReference type="InterPro" id="IPR050397">
    <property type="entry name" value="Env_Response_Regulators"/>
</dbReference>
<reference evidence="5 6" key="1">
    <citation type="submission" date="2017-07" db="EMBL/GenBank/DDBJ databases">
        <authorList>
            <person name="Sun Z.S."/>
            <person name="Albrecht U."/>
            <person name="Echele G."/>
            <person name="Lee C.C."/>
        </authorList>
    </citation>
    <scope>NUCLEOTIDE SEQUENCE [LARGE SCALE GENOMIC DNA]</scope>
    <source>
        <strain evidence="5 6">CGMCC 1.12672</strain>
    </source>
</reference>
<keyword evidence="6" id="KW-1185">Reference proteome</keyword>
<keyword evidence="1" id="KW-0805">Transcription regulation</keyword>
<dbReference type="Pfam" id="PF13545">
    <property type="entry name" value="HTH_Crp_2"/>
    <property type="match status" value="1"/>
</dbReference>
<keyword evidence="3" id="KW-0804">Transcription</keyword>
<dbReference type="GO" id="GO:0003700">
    <property type="term" value="F:DNA-binding transcription factor activity"/>
    <property type="evidence" value="ECO:0007669"/>
    <property type="project" value="TreeGrafter"/>
</dbReference>
<name>A0A285QZJ1_9SPHN</name>
<evidence type="ECO:0000256" key="3">
    <source>
        <dbReference type="ARBA" id="ARBA00023163"/>
    </source>
</evidence>
<dbReference type="InterPro" id="IPR036390">
    <property type="entry name" value="WH_DNA-bd_sf"/>
</dbReference>
<dbReference type="GO" id="GO:0016301">
    <property type="term" value="F:kinase activity"/>
    <property type="evidence" value="ECO:0007669"/>
    <property type="project" value="UniProtKB-KW"/>
</dbReference>
<dbReference type="Gene3D" id="2.60.120.10">
    <property type="entry name" value="Jelly Rolls"/>
    <property type="match status" value="1"/>
</dbReference>
<evidence type="ECO:0000259" key="4">
    <source>
        <dbReference type="PROSITE" id="PS51063"/>
    </source>
</evidence>
<dbReference type="GO" id="GO:0005829">
    <property type="term" value="C:cytosol"/>
    <property type="evidence" value="ECO:0007669"/>
    <property type="project" value="TreeGrafter"/>
</dbReference>
<dbReference type="SMART" id="SM00419">
    <property type="entry name" value="HTH_CRP"/>
    <property type="match status" value="1"/>
</dbReference>
<gene>
    <name evidence="5" type="ORF">SAMN06297144_2403</name>
</gene>
<evidence type="ECO:0000313" key="5">
    <source>
        <dbReference type="EMBL" id="SOB87276.1"/>
    </source>
</evidence>
<dbReference type="SUPFAM" id="SSF46785">
    <property type="entry name" value="Winged helix' DNA-binding domain"/>
    <property type="match status" value="1"/>
</dbReference>
<organism evidence="5 6">
    <name type="scientific">Sphingomonas guangdongensis</name>
    <dbReference type="NCBI Taxonomy" id="1141890"/>
    <lineage>
        <taxon>Bacteria</taxon>
        <taxon>Pseudomonadati</taxon>
        <taxon>Pseudomonadota</taxon>
        <taxon>Alphaproteobacteria</taxon>
        <taxon>Sphingomonadales</taxon>
        <taxon>Sphingomonadaceae</taxon>
        <taxon>Sphingomonas</taxon>
    </lineage>
</organism>
<dbReference type="PANTHER" id="PTHR24567">
    <property type="entry name" value="CRP FAMILY TRANSCRIPTIONAL REGULATORY PROTEIN"/>
    <property type="match status" value="1"/>
</dbReference>
<dbReference type="GO" id="GO:0003677">
    <property type="term" value="F:DNA binding"/>
    <property type="evidence" value="ECO:0007669"/>
    <property type="project" value="UniProtKB-KW"/>
</dbReference>
<keyword evidence="5" id="KW-0418">Kinase</keyword>
<accession>A0A285QZJ1</accession>
<dbReference type="InterPro" id="IPR018490">
    <property type="entry name" value="cNMP-bd_dom_sf"/>
</dbReference>
<dbReference type="SMART" id="SM00100">
    <property type="entry name" value="cNMP"/>
    <property type="match status" value="1"/>
</dbReference>
<dbReference type="PANTHER" id="PTHR24567:SF68">
    <property type="entry name" value="DNA-BINDING TRANSCRIPTIONAL DUAL REGULATOR CRP"/>
    <property type="match status" value="1"/>
</dbReference>
<proteinExistence type="predicted"/>
<sequence>MATLTLTVPMPGIAPLPARPTTRSYLGHRFENQLAISGAERDALDRWLVRSVRRVSDRTALVEQGAPPSDLYIVLDGWCCRYRAGTTGARQVVAIHLPGDVCDFNSFVAQRMDSTVEAVGELTVACVSRSALNEITAAHPRLSQGLWWDSMVASSTAREWLFSLGQRNARERIAHLLCELYQRLANVGLASGGAIPMPLTQGDLGSACGMTPEHTNRTLRELRESGLIGIEPRMTRLRDRQALEEIASFNPDYLHFAAPPLG</sequence>
<dbReference type="Gene3D" id="1.10.10.10">
    <property type="entry name" value="Winged helix-like DNA-binding domain superfamily/Winged helix DNA-binding domain"/>
    <property type="match status" value="1"/>
</dbReference>
<evidence type="ECO:0000313" key="6">
    <source>
        <dbReference type="Proteomes" id="UP000219494"/>
    </source>
</evidence>
<dbReference type="RefSeq" id="WP_179640992.1">
    <property type="nucleotide sequence ID" value="NZ_OBMI01000002.1"/>
</dbReference>
<dbReference type="SUPFAM" id="SSF51206">
    <property type="entry name" value="cAMP-binding domain-like"/>
    <property type="match status" value="1"/>
</dbReference>
<dbReference type="InterPro" id="IPR012318">
    <property type="entry name" value="HTH_CRP"/>
</dbReference>
<dbReference type="EMBL" id="OBMI01000002">
    <property type="protein sequence ID" value="SOB87276.1"/>
    <property type="molecule type" value="Genomic_DNA"/>
</dbReference>
<dbReference type="Pfam" id="PF00027">
    <property type="entry name" value="cNMP_binding"/>
    <property type="match status" value="1"/>
</dbReference>